<dbReference type="InterPro" id="IPR051781">
    <property type="entry name" value="Metallo-dep_Hydrolase"/>
</dbReference>
<dbReference type="Proteomes" id="UP000027982">
    <property type="component" value="Chromosome"/>
</dbReference>
<dbReference type="Gene3D" id="3.40.50.10910">
    <property type="entry name" value="Amidohydrolase"/>
    <property type="match status" value="1"/>
</dbReference>
<dbReference type="KEGG" id="fgi:OP10G_1838"/>
<protein>
    <submittedName>
        <fullName evidence="2">Amidohydrolase</fullName>
    </submittedName>
</protein>
<proteinExistence type="predicted"/>
<dbReference type="SUPFAM" id="SSF51338">
    <property type="entry name" value="Composite domain of metallo-dependent hydrolases"/>
    <property type="match status" value="1"/>
</dbReference>
<name>A0A068NP39_FIMGI</name>
<dbReference type="SUPFAM" id="SSF51556">
    <property type="entry name" value="Metallo-dependent hydrolases"/>
    <property type="match status" value="1"/>
</dbReference>
<sequence length="648" mass="69972">MLSLLLLVAAQTPPWTESWRLYKYEQPIGQETAAFKPHPLFLTQIQTDFAFTDRSSPVKLTASITTVRGAVTELTVKGQTARPTTINREIHVHGNEATWAEKGIEQKIAVPAKYAVSSGYAPIAGQEAMLQYWNSIGRPSSLANLPSGQIHVEVRGTDSVKVAGKSVNLTRYGVDGVMWGRETLWTDPHGRLVAGVMCDAEFDHFEALAPGYEPLLGIFVRRAAEDAMARLAQLSRRLSPKVPKAIAFVGGRLIDGRGGKPIEDSTVVVRGGQILAAGPRISVTIPPDTEKVDIRGKSILPGLWDMHAHYAQVEWGPVYLASGVTTVRDCGNEFDFVVPVRDAIDRGAGLGPRLLLAGLVDGTSPMSLGVVRVDNMEQVRAAVAKYKAAGFRQMKIYSSVKPEMVRAVAEVAHRAGMTVTGHIPEGMTLQEGVESGMDQVNHFQYVVSAIAGNGGSLKPLDPNSPRTGEVIQFLRSHRTVMDDTMVLFSLFIHAPVKSPSEVEPGVDKVAPELKTAMRSMVSPGAPPFGKLMDSWLAVLGKMHRAGIPIVAGTDQAIPGHSLHGELELYVRAGFTPLEAIQAATSVPAKVMGLDRQVGTVTAAKRADLLVVDGDPSKRISDTRKVWLVLANGRPYRPKPLWQAVGFTP</sequence>
<accession>A0A068NP39</accession>
<dbReference type="EMBL" id="CP007139">
    <property type="protein sequence ID" value="AIE85206.1"/>
    <property type="molecule type" value="Genomic_DNA"/>
</dbReference>
<dbReference type="HOGENOM" id="CLU_018437_0_0_0"/>
<dbReference type="GO" id="GO:0016810">
    <property type="term" value="F:hydrolase activity, acting on carbon-nitrogen (but not peptide) bonds"/>
    <property type="evidence" value="ECO:0007669"/>
    <property type="project" value="InterPro"/>
</dbReference>
<dbReference type="Gene3D" id="3.30.110.90">
    <property type="entry name" value="Amidohydrolase"/>
    <property type="match status" value="1"/>
</dbReference>
<feature type="domain" description="Amidohydrolase-related" evidence="1">
    <location>
        <begin position="320"/>
        <end position="621"/>
    </location>
</feature>
<dbReference type="RefSeq" id="WP_025226206.1">
    <property type="nucleotide sequence ID" value="NZ_CP007139.1"/>
</dbReference>
<evidence type="ECO:0000259" key="1">
    <source>
        <dbReference type="Pfam" id="PF01979"/>
    </source>
</evidence>
<dbReference type="Pfam" id="PF01979">
    <property type="entry name" value="Amidohydro_1"/>
    <property type="match status" value="1"/>
</dbReference>
<dbReference type="OrthoDB" id="9782972at2"/>
<keyword evidence="3" id="KW-1185">Reference proteome</keyword>
<evidence type="ECO:0000313" key="3">
    <source>
        <dbReference type="Proteomes" id="UP000027982"/>
    </source>
</evidence>
<dbReference type="eggNOG" id="COG1228">
    <property type="taxonomic scope" value="Bacteria"/>
</dbReference>
<dbReference type="AlphaFoldDB" id="A0A068NP39"/>
<dbReference type="InterPro" id="IPR006680">
    <property type="entry name" value="Amidohydro-rel"/>
</dbReference>
<dbReference type="InterPro" id="IPR011059">
    <property type="entry name" value="Metal-dep_hydrolase_composite"/>
</dbReference>
<dbReference type="STRING" id="661478.OP10G_1838"/>
<organism evidence="2 3">
    <name type="scientific">Fimbriimonas ginsengisoli Gsoil 348</name>
    <dbReference type="NCBI Taxonomy" id="661478"/>
    <lineage>
        <taxon>Bacteria</taxon>
        <taxon>Bacillati</taxon>
        <taxon>Armatimonadota</taxon>
        <taxon>Fimbriimonadia</taxon>
        <taxon>Fimbriimonadales</taxon>
        <taxon>Fimbriimonadaceae</taxon>
        <taxon>Fimbriimonas</taxon>
    </lineage>
</organism>
<dbReference type="PANTHER" id="PTHR43135">
    <property type="entry name" value="ALPHA-D-RIBOSE 1-METHYLPHOSPHONATE 5-TRIPHOSPHATE DIPHOSPHATASE"/>
    <property type="match status" value="1"/>
</dbReference>
<dbReference type="Gene3D" id="1.20.58.520">
    <property type="entry name" value="Amidohydrolase"/>
    <property type="match status" value="1"/>
</dbReference>
<keyword evidence="2" id="KW-0378">Hydrolase</keyword>
<reference evidence="2 3" key="1">
    <citation type="journal article" date="2014" name="PLoS ONE">
        <title>The first complete genome sequence of the class fimbriimonadia in the phylum armatimonadetes.</title>
        <authorList>
            <person name="Hu Z.Y."/>
            <person name="Wang Y.Z."/>
            <person name="Im W.T."/>
            <person name="Wang S.Y."/>
            <person name="Zhao G.P."/>
            <person name="Zheng H.J."/>
            <person name="Quan Z.X."/>
        </authorList>
    </citation>
    <scope>NUCLEOTIDE SEQUENCE [LARGE SCALE GENOMIC DNA]</scope>
    <source>
        <strain evidence="2">Gsoil 348</strain>
    </source>
</reference>
<evidence type="ECO:0000313" key="2">
    <source>
        <dbReference type="EMBL" id="AIE85206.1"/>
    </source>
</evidence>
<dbReference type="Gene3D" id="2.30.40.10">
    <property type="entry name" value="Urease, subunit C, domain 1"/>
    <property type="match status" value="1"/>
</dbReference>
<dbReference type="InterPro" id="IPR032466">
    <property type="entry name" value="Metal_Hydrolase"/>
</dbReference>
<dbReference type="PANTHER" id="PTHR43135:SF3">
    <property type="entry name" value="ALPHA-D-RIBOSE 1-METHYLPHOSPHONATE 5-TRIPHOSPHATE DIPHOSPHATASE"/>
    <property type="match status" value="1"/>
</dbReference>
<gene>
    <name evidence="2" type="ORF">OP10G_1838</name>
</gene>